<dbReference type="SUPFAM" id="SSF56645">
    <property type="entry name" value="Acyl-CoA dehydrogenase NM domain-like"/>
    <property type="match status" value="1"/>
</dbReference>
<evidence type="ECO:0000256" key="4">
    <source>
        <dbReference type="ARBA" id="ARBA00022827"/>
    </source>
</evidence>
<dbReference type="InterPro" id="IPR037069">
    <property type="entry name" value="AcylCoA_DH/ox_N_sf"/>
</dbReference>
<dbReference type="InterPro" id="IPR009075">
    <property type="entry name" value="AcylCo_DH/oxidase_C"/>
</dbReference>
<keyword evidence="3" id="KW-0285">Flavoprotein</keyword>
<keyword evidence="4" id="KW-0274">FAD</keyword>
<dbReference type="InParanoid" id="E3IV89"/>
<protein>
    <submittedName>
        <fullName evidence="8">Acyl-CoA dehydrogenase domain-containing protein</fullName>
    </submittedName>
</protein>
<dbReference type="GO" id="GO:0050660">
    <property type="term" value="F:flavin adenine dinucleotide binding"/>
    <property type="evidence" value="ECO:0007669"/>
    <property type="project" value="InterPro"/>
</dbReference>
<evidence type="ECO:0000313" key="9">
    <source>
        <dbReference type="Proteomes" id="UP000002484"/>
    </source>
</evidence>
<evidence type="ECO:0000256" key="2">
    <source>
        <dbReference type="ARBA" id="ARBA00009347"/>
    </source>
</evidence>
<dbReference type="AlphaFoldDB" id="E3IV89"/>
<dbReference type="HOGENOM" id="CLU_018204_5_1_11"/>
<evidence type="ECO:0000256" key="1">
    <source>
        <dbReference type="ARBA" id="ARBA00001974"/>
    </source>
</evidence>
<evidence type="ECO:0000259" key="7">
    <source>
        <dbReference type="Pfam" id="PF02771"/>
    </source>
</evidence>
<dbReference type="InterPro" id="IPR013786">
    <property type="entry name" value="AcylCoA_DH/ox_N"/>
</dbReference>
<comment type="cofactor">
    <cofactor evidence="1">
        <name>FAD</name>
        <dbReference type="ChEBI" id="CHEBI:57692"/>
    </cofactor>
</comment>
<dbReference type="InterPro" id="IPR009100">
    <property type="entry name" value="AcylCoA_DH/oxidase_NM_dom_sf"/>
</dbReference>
<keyword evidence="5" id="KW-0560">Oxidoreductase</keyword>
<dbReference type="Gene3D" id="1.20.140.10">
    <property type="entry name" value="Butyryl-CoA Dehydrogenase, subunit A, domain 3"/>
    <property type="match status" value="1"/>
</dbReference>
<dbReference type="GO" id="GO:0003995">
    <property type="term" value="F:acyl-CoA dehydrogenase activity"/>
    <property type="evidence" value="ECO:0007669"/>
    <property type="project" value="TreeGrafter"/>
</dbReference>
<proteinExistence type="inferred from homology"/>
<evidence type="ECO:0000256" key="5">
    <source>
        <dbReference type="ARBA" id="ARBA00023002"/>
    </source>
</evidence>
<dbReference type="Pfam" id="PF02771">
    <property type="entry name" value="Acyl-CoA_dh_N"/>
    <property type="match status" value="1"/>
</dbReference>
<dbReference type="SUPFAM" id="SSF47203">
    <property type="entry name" value="Acyl-CoA dehydrogenase C-terminal domain-like"/>
    <property type="match status" value="1"/>
</dbReference>
<keyword evidence="9" id="KW-1185">Reference proteome</keyword>
<dbReference type="Proteomes" id="UP000002484">
    <property type="component" value="Chromosome"/>
</dbReference>
<comment type="similarity">
    <text evidence="2">Belongs to the acyl-CoA dehydrogenase family.</text>
</comment>
<accession>E3IV89</accession>
<dbReference type="PANTHER" id="PTHR43884">
    <property type="entry name" value="ACYL-COA DEHYDROGENASE"/>
    <property type="match status" value="1"/>
</dbReference>
<evidence type="ECO:0000313" key="8">
    <source>
        <dbReference type="EMBL" id="ADP81253.1"/>
    </source>
</evidence>
<dbReference type="Gene3D" id="1.10.540.10">
    <property type="entry name" value="Acyl-CoA dehydrogenase/oxidase, N-terminal domain"/>
    <property type="match status" value="1"/>
</dbReference>
<feature type="domain" description="Acyl-CoA dehydrogenase/oxidase N-terminal" evidence="7">
    <location>
        <begin position="7"/>
        <end position="103"/>
    </location>
</feature>
<dbReference type="STRING" id="298654.FraEuI1c_3240"/>
<organism evidence="8 9">
    <name type="scientific">Pseudofrankia inefficax (strain DSM 45817 / CECT 9037 / DDB 130130 / EuI1c)</name>
    <name type="common">Frankia inefficax</name>
    <dbReference type="NCBI Taxonomy" id="298654"/>
    <lineage>
        <taxon>Bacteria</taxon>
        <taxon>Bacillati</taxon>
        <taxon>Actinomycetota</taxon>
        <taxon>Actinomycetes</taxon>
        <taxon>Frankiales</taxon>
        <taxon>Frankiaceae</taxon>
        <taxon>Pseudofrankia</taxon>
    </lineage>
</organism>
<dbReference type="EMBL" id="CP002299">
    <property type="protein sequence ID" value="ADP81253.1"/>
    <property type="molecule type" value="Genomic_DNA"/>
</dbReference>
<dbReference type="RefSeq" id="WP_013424371.1">
    <property type="nucleotide sequence ID" value="NC_014666.1"/>
</dbReference>
<dbReference type="Pfam" id="PF00441">
    <property type="entry name" value="Acyl-CoA_dh_1"/>
    <property type="match status" value="1"/>
</dbReference>
<evidence type="ECO:0000259" key="6">
    <source>
        <dbReference type="Pfam" id="PF00441"/>
    </source>
</evidence>
<name>E3IV89_PSEI1</name>
<reference evidence="8 9" key="1">
    <citation type="submission" date="2010-10" db="EMBL/GenBank/DDBJ databases">
        <title>Complete sequence of Frankia sp. EuI1c.</title>
        <authorList>
            <consortium name="US DOE Joint Genome Institute"/>
            <person name="Lucas S."/>
            <person name="Copeland A."/>
            <person name="Lapidus A."/>
            <person name="Cheng J.-F."/>
            <person name="Bruce D."/>
            <person name="Goodwin L."/>
            <person name="Pitluck S."/>
            <person name="Chertkov O."/>
            <person name="Detter J.C."/>
            <person name="Han C."/>
            <person name="Tapia R."/>
            <person name="Land M."/>
            <person name="Hauser L."/>
            <person name="Jeffries C."/>
            <person name="Kyrpides N."/>
            <person name="Ivanova N."/>
            <person name="Mikhailova N."/>
            <person name="Beauchemin N."/>
            <person name="Sen A."/>
            <person name="Sur S.A."/>
            <person name="Gtari M."/>
            <person name="Wall L."/>
            <person name="Tisa L."/>
            <person name="Woyke T."/>
        </authorList>
    </citation>
    <scope>NUCLEOTIDE SEQUENCE [LARGE SCALE GENOMIC DNA]</scope>
    <source>
        <strain evidence="9">DSM 45817 / CECT 9037 / EuI1c</strain>
    </source>
</reference>
<sequence>MRFQPQPEQLDYAASLRDFLAAQDTPSIARAWAAGDPAPGRALWRKLADQGVLALGLPPEHGGVDATPVDLVLAFEQLGRAAVPGPYVESVAVLPMLLAGTPAADRLEPIGAGSLVATVALPPRVPYAVDAAAADVSFVVTAGGLAYARVTGGRDSVDPSRRLGVVEAGEPLGAVDPAAAFDRGALATAAYLLGAGAALLEQTVDYAKLRRQFGAPIGSFQAVKHQLADVAVALEFARPLLSGAALAVAGPGGPTVGRDVSAAWVACATGAHLAARTALQVHGAIGYTAEHTLSVWLLKVRALLSAWGTHRLHRGRVWAALESEVAGG</sequence>
<dbReference type="OrthoDB" id="8677713at2"/>
<dbReference type="eggNOG" id="COG1960">
    <property type="taxonomic scope" value="Bacteria"/>
</dbReference>
<gene>
    <name evidence="8" type="ordered locus">FraEuI1c_3240</name>
</gene>
<dbReference type="InterPro" id="IPR036250">
    <property type="entry name" value="AcylCo_DH-like_C"/>
</dbReference>
<evidence type="ECO:0000256" key="3">
    <source>
        <dbReference type="ARBA" id="ARBA00022630"/>
    </source>
</evidence>
<dbReference type="KEGG" id="fri:FraEuI1c_3240"/>
<dbReference type="PANTHER" id="PTHR43884:SF20">
    <property type="entry name" value="ACYL-COA DEHYDROGENASE FADE28"/>
    <property type="match status" value="1"/>
</dbReference>
<feature type="domain" description="Acyl-CoA dehydrogenase/oxidase C-terminal" evidence="6">
    <location>
        <begin position="179"/>
        <end position="319"/>
    </location>
</feature>